<evidence type="ECO:0000256" key="1">
    <source>
        <dbReference type="ARBA" id="ARBA00022737"/>
    </source>
</evidence>
<feature type="repeat" description="PPR" evidence="2">
    <location>
        <begin position="252"/>
        <end position="286"/>
    </location>
</feature>
<evidence type="ECO:0000313" key="3">
    <source>
        <dbReference type="EnsemblPlants" id="Kaladp0028s0095.1.v1.1.CDS.1"/>
    </source>
</evidence>
<evidence type="ECO:0008006" key="5">
    <source>
        <dbReference type="Google" id="ProtNLM"/>
    </source>
</evidence>
<reference evidence="3" key="1">
    <citation type="submission" date="2021-01" db="UniProtKB">
        <authorList>
            <consortium name="EnsemblPlants"/>
        </authorList>
    </citation>
    <scope>IDENTIFICATION</scope>
</reference>
<dbReference type="GO" id="GO:0009451">
    <property type="term" value="P:RNA modification"/>
    <property type="evidence" value="ECO:0007669"/>
    <property type="project" value="InterPro"/>
</dbReference>
<dbReference type="FunFam" id="1.25.40.10:FF:000393">
    <property type="entry name" value="Pentatricopeptide repeat-containing protein At1g20230"/>
    <property type="match status" value="1"/>
</dbReference>
<dbReference type="PANTHER" id="PTHR47926:SF386">
    <property type="entry name" value="PENTATRICOPEPTIDE REPEAT-CONTAINING PROTEIN"/>
    <property type="match status" value="1"/>
</dbReference>
<dbReference type="AlphaFoldDB" id="A0A7N0T9Q9"/>
<evidence type="ECO:0000313" key="4">
    <source>
        <dbReference type="Proteomes" id="UP000594263"/>
    </source>
</evidence>
<dbReference type="InterPro" id="IPR046848">
    <property type="entry name" value="E_motif"/>
</dbReference>
<dbReference type="Gramene" id="Kaladp0028s0095.1.v1.1">
    <property type="protein sequence ID" value="Kaladp0028s0095.1.v1.1.CDS.1"/>
    <property type="gene ID" value="Kaladp0028s0095.v1.1"/>
</dbReference>
<feature type="repeat" description="PPR" evidence="2">
    <location>
        <begin position="661"/>
        <end position="695"/>
    </location>
</feature>
<evidence type="ECO:0000256" key="2">
    <source>
        <dbReference type="PROSITE-ProRule" id="PRU00708"/>
    </source>
</evidence>
<keyword evidence="4" id="KW-1185">Reference proteome</keyword>
<keyword evidence="1" id="KW-0677">Repeat</keyword>
<dbReference type="EnsemblPlants" id="Kaladp0028s0095.1.v1.1">
    <property type="protein sequence ID" value="Kaladp0028s0095.1.v1.1.CDS.1"/>
    <property type="gene ID" value="Kaladp0028s0095.v1.1"/>
</dbReference>
<dbReference type="GO" id="GO:0003723">
    <property type="term" value="F:RNA binding"/>
    <property type="evidence" value="ECO:0007669"/>
    <property type="project" value="InterPro"/>
</dbReference>
<sequence length="846" mass="93229">MAVTTLPAPPASFHASNVNPPKACSLNPLHPALSLSHSSTQFRQLPDSFSVATTYASALESCHCPKLCTQIHAHALKSGFGSDRFVATKLLQLYGTLGYLEDAVLLFDKMSHRNLHSWKAILDAHVDSGLYEEACSYFFRMLNEEESALEFFVFPVVSKICGALGALELGKQVHGMVMKHGFFGNLYVGNALVDMYGKCGCIGGTKEVFAVMGKKDCVTWNSLVSACATNGMVHDALGFLEMILECEDLTPTVVSWSAVIGGFWQSGYDGEAIELMYRMIEAGVEPNARTLASVLPACARLRSLTLGKELHGYIIRHGIMTNSFVVNGLVDVYRKCSEMEAAFRIFSNHSRKNEVSFNTMIVGYCENGDTCKARQLFDEMEAFGFCKGIISWNSMLSGYVDNYCFHEAWRLFVYVLVDETVEPDSSTIGSVLSACADMGSLKRGKEIQAQAIIRGLDSDPHVGGALVELYSKWKDITAARIAFDCVGEKNASTWNALIAGYARCDHITEACLLVHDMELYGFQPSAYTWNGIIAGSVGNGHNESALRLFLDMQTLFLKPDKYTVGIVISACSKLSTIHRGKQLHAYAIRCGCDSDAHIGVALLDMYAKCGSIKGAKAVYDRMQNPDLVSQNAMLNAYAMHGYGDDGIDLFRRMIARGYVPDHVTFLSVLTSCVHAGSVDSGYQFFDMMGLYKVTPSLKHYTCMVDLLSRAGRLDCAYELMRSMPVEPDAVAWNAFLGGCVIHRNVELGELAAERLVELEPHNTGNLVLLANLYASGNRWIQLNRTRQRIRDLGMQKTAAGCSWIESRDETQVFVASDASHGRSEEIYGVIDLLRLQMRKLEFVDAL</sequence>
<dbReference type="Pfam" id="PF13041">
    <property type="entry name" value="PPR_2"/>
    <property type="match status" value="2"/>
</dbReference>
<accession>A0A7N0T9Q9</accession>
<dbReference type="FunFam" id="1.25.40.10:FF:000090">
    <property type="entry name" value="Pentatricopeptide repeat-containing protein, chloroplastic"/>
    <property type="match status" value="1"/>
</dbReference>
<dbReference type="PANTHER" id="PTHR47926">
    <property type="entry name" value="PENTATRICOPEPTIDE REPEAT-CONTAINING PROTEIN"/>
    <property type="match status" value="1"/>
</dbReference>
<dbReference type="Gene3D" id="1.25.40.10">
    <property type="entry name" value="Tetratricopeptide repeat domain"/>
    <property type="match status" value="6"/>
</dbReference>
<feature type="repeat" description="PPR" evidence="2">
    <location>
        <begin position="626"/>
        <end position="660"/>
    </location>
</feature>
<name>A0A7N0T9Q9_KALFE</name>
<dbReference type="Pfam" id="PF01535">
    <property type="entry name" value="PPR"/>
    <property type="match status" value="7"/>
</dbReference>
<dbReference type="Pfam" id="PF12854">
    <property type="entry name" value="PPR_1"/>
    <property type="match status" value="1"/>
</dbReference>
<dbReference type="Pfam" id="PF20431">
    <property type="entry name" value="E_motif"/>
    <property type="match status" value="1"/>
</dbReference>
<dbReference type="InterPro" id="IPR046960">
    <property type="entry name" value="PPR_At4g14850-like_plant"/>
</dbReference>
<dbReference type="NCBIfam" id="TIGR00756">
    <property type="entry name" value="PPR"/>
    <property type="match status" value="4"/>
</dbReference>
<proteinExistence type="predicted"/>
<feature type="repeat" description="PPR" evidence="2">
    <location>
        <begin position="216"/>
        <end position="251"/>
    </location>
</feature>
<dbReference type="Proteomes" id="UP000594263">
    <property type="component" value="Unplaced"/>
</dbReference>
<dbReference type="PROSITE" id="PS51375">
    <property type="entry name" value="PPR"/>
    <property type="match status" value="7"/>
</dbReference>
<dbReference type="OMA" id="CVHAGSV"/>
<feature type="repeat" description="PPR" evidence="2">
    <location>
        <begin position="525"/>
        <end position="559"/>
    </location>
</feature>
<feature type="repeat" description="PPR" evidence="2">
    <location>
        <begin position="490"/>
        <end position="524"/>
    </location>
</feature>
<dbReference type="InterPro" id="IPR011990">
    <property type="entry name" value="TPR-like_helical_dom_sf"/>
</dbReference>
<feature type="repeat" description="PPR" evidence="2">
    <location>
        <begin position="353"/>
        <end position="387"/>
    </location>
</feature>
<organism evidence="3 4">
    <name type="scientific">Kalanchoe fedtschenkoi</name>
    <name type="common">Lavender scallops</name>
    <name type="synonym">South American air plant</name>
    <dbReference type="NCBI Taxonomy" id="63787"/>
    <lineage>
        <taxon>Eukaryota</taxon>
        <taxon>Viridiplantae</taxon>
        <taxon>Streptophyta</taxon>
        <taxon>Embryophyta</taxon>
        <taxon>Tracheophyta</taxon>
        <taxon>Spermatophyta</taxon>
        <taxon>Magnoliopsida</taxon>
        <taxon>eudicotyledons</taxon>
        <taxon>Gunneridae</taxon>
        <taxon>Pentapetalae</taxon>
        <taxon>Saxifragales</taxon>
        <taxon>Crassulaceae</taxon>
        <taxon>Kalanchoe</taxon>
    </lineage>
</organism>
<dbReference type="InterPro" id="IPR002885">
    <property type="entry name" value="PPR_rpt"/>
</dbReference>
<protein>
    <recommendedName>
        <fullName evidence="5">Chlororespiratory reduction 21</fullName>
    </recommendedName>
</protein>